<dbReference type="InterPro" id="IPR052035">
    <property type="entry name" value="ZnF_BED_domain_contain"/>
</dbReference>
<dbReference type="PANTHER" id="PTHR46481">
    <property type="entry name" value="ZINC FINGER BED DOMAIN-CONTAINING PROTEIN 4"/>
    <property type="match status" value="1"/>
</dbReference>
<keyword evidence="5" id="KW-0539">Nucleus</keyword>
<evidence type="ECO:0000313" key="9">
    <source>
        <dbReference type="Proteomes" id="UP001498398"/>
    </source>
</evidence>
<dbReference type="Pfam" id="PF05699">
    <property type="entry name" value="Dimer_Tnp_hAT"/>
    <property type="match status" value="1"/>
</dbReference>
<gene>
    <name evidence="8" type="ORF">VKT23_010660</name>
</gene>
<comment type="caution">
    <text evidence="8">The sequence shown here is derived from an EMBL/GenBank/DDBJ whole genome shotgun (WGS) entry which is preliminary data.</text>
</comment>
<evidence type="ECO:0000256" key="6">
    <source>
        <dbReference type="SAM" id="MobiDB-lite"/>
    </source>
</evidence>
<evidence type="ECO:0000256" key="5">
    <source>
        <dbReference type="ARBA" id="ARBA00023242"/>
    </source>
</evidence>
<evidence type="ECO:0000256" key="1">
    <source>
        <dbReference type="ARBA" id="ARBA00004123"/>
    </source>
</evidence>
<dbReference type="EMBL" id="JBANRG010000021">
    <property type="protein sequence ID" value="KAK7456412.1"/>
    <property type="molecule type" value="Genomic_DNA"/>
</dbReference>
<feature type="region of interest" description="Disordered" evidence="6">
    <location>
        <begin position="113"/>
        <end position="137"/>
    </location>
</feature>
<sequence>MALTQDITNTASTSIPSPPASPLLTRASESEPTPAIEEPARKRRRKGQAIRDQTDEEVWNLTDAEILEAEQQSWSSDVYNHYDASLTRLNKSRSFRIVFKCKYRDHKHSDQYRERMNNTGTGNLNKTAKSCDKRNHRPEPIEMKTTTAYTEDRHRALIAIRSAQSKRPFHMVEDPYYVEEVELLRPGTKLPSSDTVAKDIQRLYQVLSGRVQDYFQKRDREIHAVVDGWTAPIAESYLGVEIVWEDKGKIWTATLEFVRLTEKHEGKYLAEQFASTMKRYGLDKFLHVLMMDNAGNCNTTARFLPNFIPNHRGVLARGRCFDHIIQLAAKVTISFFFKQPKKKKTIKVTKSSARHAGSQAQPDELEEIVVGADEVGVDAEDLEIADVLGDEEDAVDPGKEAHDTAVSNSIRDIVIREMAREGVAILQSEQNVALKVFPKIAGLAKKIHDSRTLGAAFAKACSETPELTTEHAAISRRNATRWGSEKRCLSTYRALRPAVNKLLEDKDLKLGSYKLNSLQDRMAKELELILKAYDEVAHIFEVKGRALVIDILPAFESLEHVLKGLSNYTSHLAVSRVAARAGYRMIQKYYSIIDECEAYRISIVLCPDRKLSFFERELHWTEAQINDLRSLVIRRFDESYAPPAPALAMQIQTEANSDSDDPLKMFQRPSMSHNVYEGGEDDIRTYLAKPLTETNDIIGYWTEKLDQTPYLAKYALSFCSAPATSADSERSFSEGRHQISWNQTSMSSQAFRAKMSVGSWSRAPFFSLEDAVTAIANHSAPLR</sequence>
<evidence type="ECO:0000256" key="3">
    <source>
        <dbReference type="ARBA" id="ARBA00022771"/>
    </source>
</evidence>
<reference evidence="8 9" key="1">
    <citation type="submission" date="2024-01" db="EMBL/GenBank/DDBJ databases">
        <title>A draft genome for the cacao thread blight pathogen Marasmiellus scandens.</title>
        <authorList>
            <person name="Baruah I.K."/>
            <person name="Leung J."/>
            <person name="Bukari Y."/>
            <person name="Amoako-Attah I."/>
            <person name="Meinhardt L.W."/>
            <person name="Bailey B.A."/>
            <person name="Cohen S.P."/>
        </authorList>
    </citation>
    <scope>NUCLEOTIDE SEQUENCE [LARGE SCALE GENOMIC DNA]</scope>
    <source>
        <strain evidence="8 9">GH-19</strain>
    </source>
</reference>
<evidence type="ECO:0000313" key="8">
    <source>
        <dbReference type="EMBL" id="KAK7456412.1"/>
    </source>
</evidence>
<keyword evidence="9" id="KW-1185">Reference proteome</keyword>
<feature type="domain" description="HAT C-terminal dimerisation" evidence="7">
    <location>
        <begin position="683"/>
        <end position="760"/>
    </location>
</feature>
<dbReference type="InterPro" id="IPR012337">
    <property type="entry name" value="RNaseH-like_sf"/>
</dbReference>
<organism evidence="8 9">
    <name type="scientific">Marasmiellus scandens</name>
    <dbReference type="NCBI Taxonomy" id="2682957"/>
    <lineage>
        <taxon>Eukaryota</taxon>
        <taxon>Fungi</taxon>
        <taxon>Dikarya</taxon>
        <taxon>Basidiomycota</taxon>
        <taxon>Agaricomycotina</taxon>
        <taxon>Agaricomycetes</taxon>
        <taxon>Agaricomycetidae</taxon>
        <taxon>Agaricales</taxon>
        <taxon>Marasmiineae</taxon>
        <taxon>Omphalotaceae</taxon>
        <taxon>Marasmiellus</taxon>
    </lineage>
</organism>
<evidence type="ECO:0000256" key="2">
    <source>
        <dbReference type="ARBA" id="ARBA00022723"/>
    </source>
</evidence>
<feature type="compositionally biased region" description="Polar residues" evidence="6">
    <location>
        <begin position="117"/>
        <end position="128"/>
    </location>
</feature>
<feature type="region of interest" description="Disordered" evidence="6">
    <location>
        <begin position="1"/>
        <end position="55"/>
    </location>
</feature>
<dbReference type="Proteomes" id="UP001498398">
    <property type="component" value="Unassembled WGS sequence"/>
</dbReference>
<keyword evidence="4" id="KW-0862">Zinc</keyword>
<comment type="subcellular location">
    <subcellularLocation>
        <location evidence="1">Nucleus</location>
    </subcellularLocation>
</comment>
<dbReference type="PANTHER" id="PTHR46481:SF10">
    <property type="entry name" value="ZINC FINGER BED DOMAIN-CONTAINING PROTEIN 39"/>
    <property type="match status" value="1"/>
</dbReference>
<protein>
    <recommendedName>
        <fullName evidence="7">HAT C-terminal dimerisation domain-containing protein</fullName>
    </recommendedName>
</protein>
<keyword evidence="3" id="KW-0863">Zinc-finger</keyword>
<dbReference type="SUPFAM" id="SSF53098">
    <property type="entry name" value="Ribonuclease H-like"/>
    <property type="match status" value="1"/>
</dbReference>
<proteinExistence type="predicted"/>
<dbReference type="InterPro" id="IPR008906">
    <property type="entry name" value="HATC_C_dom"/>
</dbReference>
<keyword evidence="2" id="KW-0479">Metal-binding</keyword>
<name>A0ABR1JF19_9AGAR</name>
<evidence type="ECO:0000259" key="7">
    <source>
        <dbReference type="Pfam" id="PF05699"/>
    </source>
</evidence>
<accession>A0ABR1JF19</accession>
<evidence type="ECO:0000256" key="4">
    <source>
        <dbReference type="ARBA" id="ARBA00022833"/>
    </source>
</evidence>